<organism evidence="2 3">
    <name type="scientific">Eiseniibacteriota bacterium</name>
    <dbReference type="NCBI Taxonomy" id="2212470"/>
    <lineage>
        <taxon>Bacteria</taxon>
        <taxon>Candidatus Eiseniibacteriota</taxon>
    </lineage>
</organism>
<dbReference type="SUPFAM" id="SSF52540">
    <property type="entry name" value="P-loop containing nucleoside triphosphate hydrolases"/>
    <property type="match status" value="1"/>
</dbReference>
<evidence type="ECO:0000313" key="3">
    <source>
        <dbReference type="Proteomes" id="UP000697710"/>
    </source>
</evidence>
<feature type="compositionally biased region" description="Basic and acidic residues" evidence="1">
    <location>
        <begin position="496"/>
        <end position="506"/>
    </location>
</feature>
<feature type="compositionally biased region" description="Basic and acidic residues" evidence="1">
    <location>
        <begin position="515"/>
        <end position="529"/>
    </location>
</feature>
<feature type="compositionally biased region" description="Low complexity" evidence="1">
    <location>
        <begin position="461"/>
        <end position="471"/>
    </location>
</feature>
<dbReference type="EMBL" id="JAGQHR010000788">
    <property type="protein sequence ID" value="MCA9729658.1"/>
    <property type="molecule type" value="Genomic_DNA"/>
</dbReference>
<feature type="compositionally biased region" description="Polar residues" evidence="1">
    <location>
        <begin position="400"/>
        <end position="416"/>
    </location>
</feature>
<evidence type="ECO:0008006" key="4">
    <source>
        <dbReference type="Google" id="ProtNLM"/>
    </source>
</evidence>
<dbReference type="CDD" id="cd00882">
    <property type="entry name" value="Ras_like_GTPase"/>
    <property type="match status" value="1"/>
</dbReference>
<evidence type="ECO:0000256" key="1">
    <source>
        <dbReference type="SAM" id="MobiDB-lite"/>
    </source>
</evidence>
<dbReference type="InterPro" id="IPR027417">
    <property type="entry name" value="P-loop_NTPase"/>
</dbReference>
<reference evidence="2" key="2">
    <citation type="journal article" date="2021" name="Microbiome">
        <title>Successional dynamics and alternative stable states in a saline activated sludge microbial community over 9 years.</title>
        <authorList>
            <person name="Wang Y."/>
            <person name="Ye J."/>
            <person name="Ju F."/>
            <person name="Liu L."/>
            <person name="Boyd J.A."/>
            <person name="Deng Y."/>
            <person name="Parks D.H."/>
            <person name="Jiang X."/>
            <person name="Yin X."/>
            <person name="Woodcroft B.J."/>
            <person name="Tyson G.W."/>
            <person name="Hugenholtz P."/>
            <person name="Polz M.F."/>
            <person name="Zhang T."/>
        </authorList>
    </citation>
    <scope>NUCLEOTIDE SEQUENCE</scope>
    <source>
        <strain evidence="2">HKST-UBA01</strain>
    </source>
</reference>
<evidence type="ECO:0000313" key="2">
    <source>
        <dbReference type="EMBL" id="MCA9729658.1"/>
    </source>
</evidence>
<dbReference type="AlphaFoldDB" id="A0A956RQT6"/>
<dbReference type="PANTHER" id="PTHR42708:SF1">
    <property type="entry name" value="GLIDING MOTILITY PROTEIN MGLA"/>
    <property type="match status" value="1"/>
</dbReference>
<name>A0A956RQT6_UNCEI</name>
<feature type="region of interest" description="Disordered" evidence="1">
    <location>
        <begin position="138"/>
        <end position="693"/>
    </location>
</feature>
<comment type="caution">
    <text evidence="2">The sequence shown here is derived from an EMBL/GenBank/DDBJ whole genome shotgun (WGS) entry which is preliminary data.</text>
</comment>
<feature type="compositionally biased region" description="Basic and acidic residues" evidence="1">
    <location>
        <begin position="538"/>
        <end position="557"/>
    </location>
</feature>
<proteinExistence type="predicted"/>
<reference evidence="2" key="1">
    <citation type="submission" date="2020-04" db="EMBL/GenBank/DDBJ databases">
        <authorList>
            <person name="Zhang T."/>
        </authorList>
    </citation>
    <scope>NUCLEOTIDE SEQUENCE</scope>
    <source>
        <strain evidence="2">HKST-UBA01</strain>
    </source>
</reference>
<dbReference type="Proteomes" id="UP000697710">
    <property type="component" value="Unassembled WGS sequence"/>
</dbReference>
<sequence length="733" mass="77660">KTRFLLYTVPGQVYYNATRKLVLKGVDAVVFVADSKRGKMDENVESLQNLRENLLEHGLKLEEVPFVLQYNKRDLPEVYSISELDQVLNPMGVPAYEAVATSGPGVVETFKAVSKLLLKKLAGEIGVPIVGSGKADGIELGTPPATEHTPIVSSEPQAQKPASGGGAWAQQPASPARGAWAQQQPAHSVEGAQPVQRAHPTQHSPAQHGGPQGAPAPLPHSQQPFQQQQSQHQLPQQNQSQYQQAQQPQFEQQPHQQPQFEQQPHQRQPFQQHPTPQQPPSQQADPQSLQAGGGVSDLQIERHSLETPPRSTSATTRQGGFTSSLGGPVQGAGEGAASSRQQGAPNQQHGASSQQQGAPNQQHGASSQQHGAPTQPHDALAYPHGAPSQQYEAGTHQHGAPTQQQAVPSQQYSAGATEQHGVAPSHQHGAGTHGSAGGYGPGSTAPHQGTAGRGSSDWATGADEAAASSAHDGSHEEGADSRSSGGVAARLRRWLKRDDSAEHTNEEPSSGAETWETRPERTAGSHSADHPATATRPAHPDHSTQPEHAVSLEHTSHPESWAQSGSPAFSAGASHEAPATGPSAGTSELRPGAPTPVSASGSILDEPRREVPADVLRQALTAQPSATGNPVSAQTETGEPRGALSFEDEPRHGSVPDPDSRSAYRSDRSSERMSDRRSEQEGGTREPRPRAAAREIVVPLELSARDLEKGIVLRLSVRLSEDLEDPERIRRAA</sequence>
<accession>A0A956RQT6</accession>
<dbReference type="Gene3D" id="3.40.50.300">
    <property type="entry name" value="P-loop containing nucleotide triphosphate hydrolases"/>
    <property type="match status" value="1"/>
</dbReference>
<gene>
    <name evidence="2" type="ORF">KC729_18395</name>
</gene>
<dbReference type="PANTHER" id="PTHR42708">
    <property type="entry name" value="ATP/GTP-BINDING PROTEIN-RELATED"/>
    <property type="match status" value="1"/>
</dbReference>
<feature type="non-terminal residue" evidence="2">
    <location>
        <position position="1"/>
    </location>
</feature>
<feature type="compositionally biased region" description="Polar residues" evidence="1">
    <location>
        <begin position="359"/>
        <end position="372"/>
    </location>
</feature>
<feature type="compositionally biased region" description="Polar residues" evidence="1">
    <location>
        <begin position="309"/>
        <end position="325"/>
    </location>
</feature>
<feature type="compositionally biased region" description="Basic and acidic residues" evidence="1">
    <location>
        <begin position="648"/>
        <end position="693"/>
    </location>
</feature>
<protein>
    <recommendedName>
        <fullName evidence="4">Gliding motility protein</fullName>
    </recommendedName>
</protein>
<dbReference type="InterPro" id="IPR052705">
    <property type="entry name" value="Gliding_Motility_GTPase"/>
</dbReference>
<feature type="compositionally biased region" description="Gly residues" evidence="1">
    <location>
        <begin position="431"/>
        <end position="441"/>
    </location>
</feature>
<feature type="compositionally biased region" description="Polar residues" evidence="1">
    <location>
        <begin position="620"/>
        <end position="637"/>
    </location>
</feature>
<feature type="compositionally biased region" description="Low complexity" evidence="1">
    <location>
        <begin position="219"/>
        <end position="290"/>
    </location>
</feature>
<feature type="compositionally biased region" description="Low complexity" evidence="1">
    <location>
        <begin position="347"/>
        <end position="358"/>
    </location>
</feature>